<evidence type="ECO:0000313" key="2">
    <source>
        <dbReference type="EMBL" id="CAD7012328.1"/>
    </source>
</evidence>
<dbReference type="EMBL" id="CAJHJT010000056">
    <property type="protein sequence ID" value="CAD7012328.1"/>
    <property type="molecule type" value="Genomic_DNA"/>
</dbReference>
<sequence length="106" mass="12262">MEVGAWVKRSGRIIDEQERGHTSLCNCPALIADLFSLEVLTSTKGYAQMRLVTYPTITMKKRWTLEGDFSARIFIFTFHSCYFAEILVKIFIITTCKLFKHKNTFS</sequence>
<accession>A0A811V822</accession>
<comment type="caution">
    <text evidence="2">The sequence shown here is derived from an EMBL/GenBank/DDBJ whole genome shotgun (WGS) entry which is preliminary data.</text>
</comment>
<evidence type="ECO:0000256" key="1">
    <source>
        <dbReference type="SAM" id="Phobius"/>
    </source>
</evidence>
<evidence type="ECO:0000313" key="3">
    <source>
        <dbReference type="Proteomes" id="UP000606786"/>
    </source>
</evidence>
<feature type="transmembrane region" description="Helical" evidence="1">
    <location>
        <begin position="69"/>
        <end position="92"/>
    </location>
</feature>
<keyword evidence="1" id="KW-0812">Transmembrane</keyword>
<dbReference type="Proteomes" id="UP000606786">
    <property type="component" value="Unassembled WGS sequence"/>
</dbReference>
<organism evidence="2 3">
    <name type="scientific">Ceratitis capitata</name>
    <name type="common">Mediterranean fruit fly</name>
    <name type="synonym">Tephritis capitata</name>
    <dbReference type="NCBI Taxonomy" id="7213"/>
    <lineage>
        <taxon>Eukaryota</taxon>
        <taxon>Metazoa</taxon>
        <taxon>Ecdysozoa</taxon>
        <taxon>Arthropoda</taxon>
        <taxon>Hexapoda</taxon>
        <taxon>Insecta</taxon>
        <taxon>Pterygota</taxon>
        <taxon>Neoptera</taxon>
        <taxon>Endopterygota</taxon>
        <taxon>Diptera</taxon>
        <taxon>Brachycera</taxon>
        <taxon>Muscomorpha</taxon>
        <taxon>Tephritoidea</taxon>
        <taxon>Tephritidae</taxon>
        <taxon>Ceratitis</taxon>
        <taxon>Ceratitis</taxon>
    </lineage>
</organism>
<protein>
    <submittedName>
        <fullName evidence="2">(Mediterranean fruit fly) hypothetical protein</fullName>
    </submittedName>
</protein>
<keyword evidence="3" id="KW-1185">Reference proteome</keyword>
<dbReference type="AlphaFoldDB" id="A0A811V822"/>
<name>A0A811V822_CERCA</name>
<gene>
    <name evidence="2" type="ORF">CCAP1982_LOCUS20422</name>
</gene>
<keyword evidence="1" id="KW-0472">Membrane</keyword>
<keyword evidence="1" id="KW-1133">Transmembrane helix</keyword>
<reference evidence="2" key="1">
    <citation type="submission" date="2020-11" db="EMBL/GenBank/DDBJ databases">
        <authorList>
            <person name="Whitehead M."/>
        </authorList>
    </citation>
    <scope>NUCLEOTIDE SEQUENCE</scope>
    <source>
        <strain evidence="2">EGII</strain>
    </source>
</reference>
<proteinExistence type="predicted"/>